<dbReference type="Proteomes" id="UP000249522">
    <property type="component" value="Unassembled WGS sequence"/>
</dbReference>
<keyword evidence="3" id="KW-1185">Reference proteome</keyword>
<gene>
    <name evidence="2" type="ORF">DNH61_21655</name>
</gene>
<protein>
    <submittedName>
        <fullName evidence="2">Uncharacterized protein</fullName>
    </submittedName>
</protein>
<dbReference type="OrthoDB" id="2622404at2"/>
<feature type="transmembrane region" description="Helical" evidence="1">
    <location>
        <begin position="12"/>
        <end position="29"/>
    </location>
</feature>
<sequence length="94" mass="10598">MEPLEDNKWKNIFWMLGYSTVIGLLLAVFSFIPGLIRFVFSLGALLLGIRFFGKYDSIGLRIGMIVLSVIFIVFFIMIGVIIMYANGMLDEVPA</sequence>
<keyword evidence="1" id="KW-0472">Membrane</keyword>
<accession>A0A2W1L1K5</accession>
<organism evidence="2 3">
    <name type="scientific">Paenibacillus sambharensis</name>
    <dbReference type="NCBI Taxonomy" id="1803190"/>
    <lineage>
        <taxon>Bacteria</taxon>
        <taxon>Bacillati</taxon>
        <taxon>Bacillota</taxon>
        <taxon>Bacilli</taxon>
        <taxon>Bacillales</taxon>
        <taxon>Paenibacillaceae</taxon>
        <taxon>Paenibacillus</taxon>
    </lineage>
</organism>
<name>A0A2W1L1K5_9BACL</name>
<dbReference type="EMBL" id="QKRB01000057">
    <property type="protein sequence ID" value="PZD93256.1"/>
    <property type="molecule type" value="Genomic_DNA"/>
</dbReference>
<comment type="caution">
    <text evidence="2">The sequence shown here is derived from an EMBL/GenBank/DDBJ whole genome shotgun (WGS) entry which is preliminary data.</text>
</comment>
<evidence type="ECO:0000313" key="3">
    <source>
        <dbReference type="Proteomes" id="UP000249522"/>
    </source>
</evidence>
<feature type="transmembrane region" description="Helical" evidence="1">
    <location>
        <begin position="65"/>
        <end position="85"/>
    </location>
</feature>
<evidence type="ECO:0000313" key="2">
    <source>
        <dbReference type="EMBL" id="PZD93256.1"/>
    </source>
</evidence>
<keyword evidence="1" id="KW-1133">Transmembrane helix</keyword>
<proteinExistence type="predicted"/>
<evidence type="ECO:0000256" key="1">
    <source>
        <dbReference type="SAM" id="Phobius"/>
    </source>
</evidence>
<dbReference type="AlphaFoldDB" id="A0A2W1L1K5"/>
<keyword evidence="1" id="KW-0812">Transmembrane</keyword>
<feature type="transmembrane region" description="Helical" evidence="1">
    <location>
        <begin position="35"/>
        <end position="53"/>
    </location>
</feature>
<reference evidence="2 3" key="1">
    <citation type="submission" date="2018-06" db="EMBL/GenBank/DDBJ databases">
        <title>Paenibacillus imtechensis sp. nov.</title>
        <authorList>
            <person name="Pinnaka A.K."/>
            <person name="Singh H."/>
            <person name="Kaur M."/>
        </authorList>
    </citation>
    <scope>NUCLEOTIDE SEQUENCE [LARGE SCALE GENOMIC DNA]</scope>
    <source>
        <strain evidence="2 3">SMB1</strain>
    </source>
</reference>